<dbReference type="GO" id="GO:0009536">
    <property type="term" value="C:plastid"/>
    <property type="evidence" value="ECO:0007669"/>
    <property type="project" value="UniProtKB-SubCell"/>
</dbReference>
<dbReference type="OrthoDB" id="348976at2759"/>
<protein>
    <submittedName>
        <fullName evidence="5">Plastid-lipid-associated chloroplastic</fullName>
    </submittedName>
</protein>
<evidence type="ECO:0000313" key="6">
    <source>
        <dbReference type="Proteomes" id="UP000239899"/>
    </source>
</evidence>
<dbReference type="Proteomes" id="UP000239899">
    <property type="component" value="Unassembled WGS sequence"/>
</dbReference>
<dbReference type="PANTHER" id="PTHR31906">
    <property type="entry name" value="PLASTID-LIPID-ASSOCIATED PROTEIN 4, CHLOROPLASTIC-RELATED"/>
    <property type="match status" value="1"/>
</dbReference>
<keyword evidence="6" id="KW-1185">Reference proteome</keyword>
<dbReference type="InterPro" id="IPR039633">
    <property type="entry name" value="PAP"/>
</dbReference>
<feature type="domain" description="Plastid lipid-associated protein/fibrillin conserved" evidence="4">
    <location>
        <begin position="848"/>
        <end position="1058"/>
    </location>
</feature>
<gene>
    <name evidence="5" type="ORF">C2E21_4672</name>
</gene>
<keyword evidence="2" id="KW-0934">Plastid</keyword>
<dbReference type="InterPro" id="IPR006843">
    <property type="entry name" value="PAP/fibrillin_dom"/>
</dbReference>
<feature type="compositionally biased region" description="Low complexity" evidence="3">
    <location>
        <begin position="543"/>
        <end position="552"/>
    </location>
</feature>
<evidence type="ECO:0000313" key="5">
    <source>
        <dbReference type="EMBL" id="PRW56842.1"/>
    </source>
</evidence>
<reference evidence="5 6" key="1">
    <citation type="journal article" date="2018" name="Plant J.">
        <title>Genome sequences of Chlorella sorokiniana UTEX 1602 and Micractinium conductrix SAG 241.80: implications to maltose excretion by a green alga.</title>
        <authorList>
            <person name="Arriola M.B."/>
            <person name="Velmurugan N."/>
            <person name="Zhang Y."/>
            <person name="Plunkett M.H."/>
            <person name="Hondzo H."/>
            <person name="Barney B.M."/>
        </authorList>
    </citation>
    <scope>NUCLEOTIDE SEQUENCE [LARGE SCALE GENOMIC DNA]</scope>
    <source>
        <strain evidence="6">UTEX 1602</strain>
    </source>
</reference>
<comment type="caution">
    <text evidence="5">The sequence shown here is derived from an EMBL/GenBank/DDBJ whole genome shotgun (WGS) entry which is preliminary data.</text>
</comment>
<comment type="subcellular location">
    <subcellularLocation>
        <location evidence="1">Plastid</location>
    </subcellularLocation>
</comment>
<feature type="region of interest" description="Disordered" evidence="3">
    <location>
        <begin position="787"/>
        <end position="822"/>
    </location>
</feature>
<evidence type="ECO:0000256" key="3">
    <source>
        <dbReference type="SAM" id="MobiDB-lite"/>
    </source>
</evidence>
<feature type="compositionally biased region" description="Low complexity" evidence="3">
    <location>
        <begin position="787"/>
        <end position="811"/>
    </location>
</feature>
<dbReference type="Pfam" id="PF04755">
    <property type="entry name" value="PAP_fibrillin"/>
    <property type="match status" value="2"/>
</dbReference>
<dbReference type="AlphaFoldDB" id="A0A2P6TS10"/>
<dbReference type="EMBL" id="LHPG02000008">
    <property type="protein sequence ID" value="PRW56842.1"/>
    <property type="molecule type" value="Genomic_DNA"/>
</dbReference>
<feature type="domain" description="Plastid lipid-associated protein/fibrillin conserved" evidence="4">
    <location>
        <begin position="1181"/>
        <end position="1221"/>
    </location>
</feature>
<name>A0A2P6TS10_CHLSO</name>
<organism evidence="5 6">
    <name type="scientific">Chlorella sorokiniana</name>
    <name type="common">Freshwater green alga</name>
    <dbReference type="NCBI Taxonomy" id="3076"/>
    <lineage>
        <taxon>Eukaryota</taxon>
        <taxon>Viridiplantae</taxon>
        <taxon>Chlorophyta</taxon>
        <taxon>core chlorophytes</taxon>
        <taxon>Trebouxiophyceae</taxon>
        <taxon>Chlorellales</taxon>
        <taxon>Chlorellaceae</taxon>
        <taxon>Chlorella clade</taxon>
        <taxon>Chlorella</taxon>
    </lineage>
</organism>
<evidence type="ECO:0000256" key="2">
    <source>
        <dbReference type="ARBA" id="ARBA00022640"/>
    </source>
</evidence>
<accession>A0A2P6TS10</accession>
<evidence type="ECO:0000256" key="1">
    <source>
        <dbReference type="ARBA" id="ARBA00004474"/>
    </source>
</evidence>
<feature type="region of interest" description="Disordered" evidence="3">
    <location>
        <begin position="537"/>
        <end position="556"/>
    </location>
</feature>
<evidence type="ECO:0000259" key="4">
    <source>
        <dbReference type="Pfam" id="PF04755"/>
    </source>
</evidence>
<proteinExistence type="predicted"/>
<sequence>MWHRGLDSSPLTSEDLRTVPRLVSCCYDLLPPGDRAQLVQQHGSEEAARAWVAEVVQETIIVASRAALCATHGHLAWLQGAHAVLPLGSLSAGAQAAAAAGHGSRRLQRRLLQLVVQVLDLVMLPAAELCAGLKVDSTSNNGVLLYPGGNLAGSMHRDGSEGPRLVDSLTVIPRTDAPPDSCLALGTNSTWNSCLWRISGALVMSYRIRTQGKAKFAHARVSNGTLDLTLRFTYEAGSQADPPPLLPGLLKLLQELAPHLLDPAAKAALRDPRNWEPTAMGGGDFTARTRAAQRAAAAAAATSSPRAARPRHVDLRRAMAERETMGIAGKKDLQKCSDDHYTTLNAAWSGMGLPAGQRGGGRPRIFLVPAGDADAAVLHQHLVAADSELHEGQLAAFSSAPAALQRQLALQLALRAASAAATSSPRAARPRHVDLRRAMAERETMGITGTRDLQKCIGAAASRAAWSGMGLPAGERAGSKRIFLVPADDADAAVLHQHLVAADSELHEGQLAAFSSAPAALQRQLALQLALRAAPAPAPAPAPAAATSSPRAARPRHVDLRRAMAERETMGIAGKKDLQKCSDDTTLNAAWSGMGLPAGQRGGGRPRIFLVPAGDADAAVLHQHLVAADSELHEGQLAAFSSAPAALQRQLALQLALRAAPAPAPAPAPAAATESPRAARPRHVDLRRAMADRETMGITGAGDLQKCFGAAASRAAWSGMGLPAGERAGNKRIFLVPAGDADAAVLHQHLVAADSELHEGQLAAFSSAPAALQRQLALQLALRAGQQQPPRSWRQQAGAAPPAAAPLQQRRQQPRRQRQQQMVQAAATMTLAPSTVTQAAKPSRKVERAQQAVLDAIADVQGRGKGGMTPEQQAAFDAAVAVLEADGGMAAPTDSPLLDGRWRLLFTTRPGTSSPIQRTFTAVDSFKIYQDIDLAGEQPRVCQVVDFGKNVGYLRVEAEASTDSRPLAGFTPRRGEGLPFGIMGRSSSEPPARPGLRVDFQFDRAAFTFNALPFKVPYPVPFRLLGDEAKGWIDVTYLSPDGKLRLTRGNKGTLFVLAKEVSAKARLLEALSARSRDDDLIEQLAAEVQAEGGGEAVPASSPVAVGKWRLVWTRQGATANPLQKALAGQVDNWQIISPDGRLENRVQLLPGLRVRALAEAGPEPAPGGGMRTGVAIEEVVIEAGPLRLPLPLKTDARGYVEWDYLDGDFRISRGSKGSTFIHVREA</sequence>